<keyword evidence="2" id="KW-1185">Reference proteome</keyword>
<accession>A0A9K3DBS6</accession>
<organism evidence="1 2">
    <name type="scientific">Kipferlia bialata</name>
    <dbReference type="NCBI Taxonomy" id="797122"/>
    <lineage>
        <taxon>Eukaryota</taxon>
        <taxon>Metamonada</taxon>
        <taxon>Carpediemonas-like organisms</taxon>
        <taxon>Kipferlia</taxon>
    </lineage>
</organism>
<comment type="caution">
    <text evidence="1">The sequence shown here is derived from an EMBL/GenBank/DDBJ whole genome shotgun (WGS) entry which is preliminary data.</text>
</comment>
<dbReference type="AlphaFoldDB" id="A0A9K3DBS6"/>
<feature type="non-terminal residue" evidence="1">
    <location>
        <position position="1"/>
    </location>
</feature>
<reference evidence="1 2" key="1">
    <citation type="journal article" date="2018" name="PLoS ONE">
        <title>The draft genome of Kipferlia bialata reveals reductive genome evolution in fornicate parasites.</title>
        <authorList>
            <person name="Tanifuji G."/>
            <person name="Takabayashi S."/>
            <person name="Kume K."/>
            <person name="Takagi M."/>
            <person name="Nakayama T."/>
            <person name="Kamikawa R."/>
            <person name="Inagaki Y."/>
            <person name="Hashimoto T."/>
        </authorList>
    </citation>
    <scope>NUCLEOTIDE SEQUENCE [LARGE SCALE GENOMIC DNA]</scope>
    <source>
        <strain evidence="1">NY0173</strain>
    </source>
</reference>
<dbReference type="Proteomes" id="UP000265618">
    <property type="component" value="Unassembled WGS sequence"/>
</dbReference>
<name>A0A9K3DBS6_9EUKA</name>
<protein>
    <submittedName>
        <fullName evidence="1">Uncharacterized protein</fullName>
    </submittedName>
</protein>
<evidence type="ECO:0000313" key="2">
    <source>
        <dbReference type="Proteomes" id="UP000265618"/>
    </source>
</evidence>
<evidence type="ECO:0000313" key="1">
    <source>
        <dbReference type="EMBL" id="GIQ92823.1"/>
    </source>
</evidence>
<feature type="non-terminal residue" evidence="1">
    <location>
        <position position="39"/>
    </location>
</feature>
<gene>
    <name evidence="1" type="ORF">KIPB_016820</name>
</gene>
<dbReference type="EMBL" id="BDIP01010647">
    <property type="protein sequence ID" value="GIQ92823.1"/>
    <property type="molecule type" value="Genomic_DNA"/>
</dbReference>
<proteinExistence type="predicted"/>
<sequence length="39" mass="4473">ELFEGDREGEEVGINIGKVHARLLSALNKDDRWLVNMFT</sequence>